<evidence type="ECO:0000256" key="1">
    <source>
        <dbReference type="SAM" id="MobiDB-lite"/>
    </source>
</evidence>
<dbReference type="InterPro" id="IPR058913">
    <property type="entry name" value="Integrase_dom_put"/>
</dbReference>
<evidence type="ECO:0000259" key="2">
    <source>
        <dbReference type="Pfam" id="PF24764"/>
    </source>
</evidence>
<name>A0A8H6HTI3_9AGAR</name>
<dbReference type="AlphaFoldDB" id="A0A8H6HTI3"/>
<protein>
    <recommendedName>
        <fullName evidence="2">Integrase core domain-containing protein</fullName>
    </recommendedName>
</protein>
<proteinExistence type="predicted"/>
<evidence type="ECO:0000313" key="4">
    <source>
        <dbReference type="Proteomes" id="UP000521943"/>
    </source>
</evidence>
<sequence length="427" mass="48518">MARTHSPRKNRNPSGRNQHQQGKIIDAVPDLPARMQKMLDQGVKQKDIPKRLKKEVPGLSISDRSVRRYIKDFGVHTSRNSGLSDIEKGVAILSILQDDPLKRWGARKVKEKLAHKSIHVTQHFTATFMRHEDPDAASARHPTAEKAHPHGLWSAGPNEEWGVDGHEKVLKSMGIGIWGGADKFSRLDLGLYVCPNPRDEDLPAALWLRMVKKAGGMSVTLTCDKGTELRKIIPLVTGLRKKYQPYLKEDAIAAVTATKSINNITRERLWRPMWETELANVLHEYNIGLVESGYQPNDHIHATLGRWLWAQIVQVRLDEYLETSAYHIVRKQKDILLPSGARRIDIYQSPEEFDGEDLLIPIPAEDIDRLLAQYDKPYLTQFGSDEEVALFQDIYISIGSPKLVAREGWSIFKRMVGTYCARFVEDD</sequence>
<accession>A0A8H6HTI3</accession>
<feature type="compositionally biased region" description="Basic residues" evidence="1">
    <location>
        <begin position="1"/>
        <end position="11"/>
    </location>
</feature>
<comment type="caution">
    <text evidence="3">The sequence shown here is derived from an EMBL/GenBank/DDBJ whole genome shotgun (WGS) entry which is preliminary data.</text>
</comment>
<gene>
    <name evidence="3" type="ORF">DFP72DRAFT_1070114</name>
</gene>
<dbReference type="EMBL" id="JACGCI010000042">
    <property type="protein sequence ID" value="KAF6752938.1"/>
    <property type="molecule type" value="Genomic_DNA"/>
</dbReference>
<dbReference type="PANTHER" id="PTHR46177:SF1">
    <property type="entry name" value="INTEGRASE CATALYTIC DOMAIN-CONTAINING PROTEIN"/>
    <property type="match status" value="1"/>
</dbReference>
<dbReference type="PANTHER" id="PTHR46177">
    <property type="entry name" value="INTEGRASE CATALYTIC DOMAIN-CONTAINING PROTEIN"/>
    <property type="match status" value="1"/>
</dbReference>
<dbReference type="Proteomes" id="UP000521943">
    <property type="component" value="Unassembled WGS sequence"/>
</dbReference>
<feature type="domain" description="Integrase core" evidence="2">
    <location>
        <begin position="155"/>
        <end position="333"/>
    </location>
</feature>
<dbReference type="Pfam" id="PF24764">
    <property type="entry name" value="rva_4"/>
    <property type="match status" value="1"/>
</dbReference>
<keyword evidence="4" id="KW-1185">Reference proteome</keyword>
<organism evidence="3 4">
    <name type="scientific">Ephemerocybe angulata</name>
    <dbReference type="NCBI Taxonomy" id="980116"/>
    <lineage>
        <taxon>Eukaryota</taxon>
        <taxon>Fungi</taxon>
        <taxon>Dikarya</taxon>
        <taxon>Basidiomycota</taxon>
        <taxon>Agaricomycotina</taxon>
        <taxon>Agaricomycetes</taxon>
        <taxon>Agaricomycetidae</taxon>
        <taxon>Agaricales</taxon>
        <taxon>Agaricineae</taxon>
        <taxon>Psathyrellaceae</taxon>
        <taxon>Ephemerocybe</taxon>
    </lineage>
</organism>
<feature type="compositionally biased region" description="Polar residues" evidence="1">
    <location>
        <begin position="12"/>
        <end position="21"/>
    </location>
</feature>
<feature type="region of interest" description="Disordered" evidence="1">
    <location>
        <begin position="1"/>
        <end position="26"/>
    </location>
</feature>
<reference evidence="3 4" key="1">
    <citation type="submission" date="2020-07" db="EMBL/GenBank/DDBJ databases">
        <title>Comparative genomics of pyrophilous fungi reveals a link between fire events and developmental genes.</title>
        <authorList>
            <consortium name="DOE Joint Genome Institute"/>
            <person name="Steindorff A.S."/>
            <person name="Carver A."/>
            <person name="Calhoun S."/>
            <person name="Stillman K."/>
            <person name="Liu H."/>
            <person name="Lipzen A."/>
            <person name="Pangilinan J."/>
            <person name="Labutti K."/>
            <person name="Bruns T.D."/>
            <person name="Grigoriev I.V."/>
        </authorList>
    </citation>
    <scope>NUCLEOTIDE SEQUENCE [LARGE SCALE GENOMIC DNA]</scope>
    <source>
        <strain evidence="3 4">CBS 144469</strain>
    </source>
</reference>
<dbReference type="OrthoDB" id="5392716at2759"/>
<evidence type="ECO:0000313" key="3">
    <source>
        <dbReference type="EMBL" id="KAF6752938.1"/>
    </source>
</evidence>